<dbReference type="PANTHER" id="PTHR10072">
    <property type="entry name" value="IRON-SULFUR CLUSTER ASSEMBLY PROTEIN"/>
    <property type="match status" value="1"/>
</dbReference>
<dbReference type="OrthoDB" id="9801228at2"/>
<organism evidence="3 4">
    <name type="scientific">Pedobacter africanus</name>
    <dbReference type="NCBI Taxonomy" id="151894"/>
    <lineage>
        <taxon>Bacteria</taxon>
        <taxon>Pseudomonadati</taxon>
        <taxon>Bacteroidota</taxon>
        <taxon>Sphingobacteriia</taxon>
        <taxon>Sphingobacteriales</taxon>
        <taxon>Sphingobacteriaceae</taxon>
        <taxon>Pedobacter</taxon>
    </lineage>
</organism>
<evidence type="ECO:0000256" key="1">
    <source>
        <dbReference type="ARBA" id="ARBA00006718"/>
    </source>
</evidence>
<keyword evidence="4" id="KW-1185">Reference proteome</keyword>
<dbReference type="Gene3D" id="2.60.300.12">
    <property type="entry name" value="HesB-like domain"/>
    <property type="match status" value="1"/>
</dbReference>
<dbReference type="InterPro" id="IPR035903">
    <property type="entry name" value="HesB-like_dom_sf"/>
</dbReference>
<evidence type="ECO:0000259" key="2">
    <source>
        <dbReference type="Pfam" id="PF01521"/>
    </source>
</evidence>
<comment type="similarity">
    <text evidence="1">Belongs to the HesB/IscA family.</text>
</comment>
<dbReference type="STRING" id="151894.SAMN04488524_4392"/>
<sequence length="108" mass="11864">MITITDKAKSKIDQLMEEAQMDTTYFLRVSVKGGGCSGLSYNLDFDNEENAGDQFFEDKGIRIALDMKSFLYLAGTELDFTDGLNGKGFNFNNPNASRSCGCGESFSV</sequence>
<dbReference type="EMBL" id="FWXT01000004">
    <property type="protein sequence ID" value="SMD03678.1"/>
    <property type="molecule type" value="Genomic_DNA"/>
</dbReference>
<name>A0A1W2E3M6_9SPHI</name>
<evidence type="ECO:0000313" key="4">
    <source>
        <dbReference type="Proteomes" id="UP000192756"/>
    </source>
</evidence>
<dbReference type="AlphaFoldDB" id="A0A1W2E3M6"/>
<dbReference type="GO" id="GO:0051537">
    <property type="term" value="F:2 iron, 2 sulfur cluster binding"/>
    <property type="evidence" value="ECO:0007669"/>
    <property type="project" value="TreeGrafter"/>
</dbReference>
<reference evidence="4" key="1">
    <citation type="submission" date="2017-04" db="EMBL/GenBank/DDBJ databases">
        <authorList>
            <person name="Varghese N."/>
            <person name="Submissions S."/>
        </authorList>
    </citation>
    <scope>NUCLEOTIDE SEQUENCE [LARGE SCALE GENOMIC DNA]</scope>
    <source>
        <strain evidence="4">DSM 12126</strain>
    </source>
</reference>
<evidence type="ECO:0000313" key="3">
    <source>
        <dbReference type="EMBL" id="SMD03678.1"/>
    </source>
</evidence>
<dbReference type="GO" id="GO:0016226">
    <property type="term" value="P:iron-sulfur cluster assembly"/>
    <property type="evidence" value="ECO:0007669"/>
    <property type="project" value="InterPro"/>
</dbReference>
<dbReference type="InterPro" id="IPR050322">
    <property type="entry name" value="Fe-S_cluster_asmbl/transfer"/>
</dbReference>
<accession>A0A1W2E3M6</accession>
<dbReference type="Proteomes" id="UP000192756">
    <property type="component" value="Unassembled WGS sequence"/>
</dbReference>
<feature type="domain" description="Core" evidence="2">
    <location>
        <begin position="2"/>
        <end position="104"/>
    </location>
</feature>
<dbReference type="PANTHER" id="PTHR10072:SF41">
    <property type="entry name" value="IRON-SULFUR CLUSTER ASSEMBLY 1 HOMOLOG, MITOCHONDRIAL"/>
    <property type="match status" value="1"/>
</dbReference>
<dbReference type="RefSeq" id="WP_084241174.1">
    <property type="nucleotide sequence ID" value="NZ_FWXT01000004.1"/>
</dbReference>
<dbReference type="GO" id="GO:0005737">
    <property type="term" value="C:cytoplasm"/>
    <property type="evidence" value="ECO:0007669"/>
    <property type="project" value="TreeGrafter"/>
</dbReference>
<dbReference type="InterPro" id="IPR000361">
    <property type="entry name" value="ATAP_core_dom"/>
</dbReference>
<dbReference type="InterPro" id="IPR017870">
    <property type="entry name" value="FeS_cluster_insertion_CS"/>
</dbReference>
<dbReference type="InterPro" id="IPR016092">
    <property type="entry name" value="ATAP"/>
</dbReference>
<dbReference type="Pfam" id="PF01521">
    <property type="entry name" value="Fe-S_biosyn"/>
    <property type="match status" value="1"/>
</dbReference>
<dbReference type="SUPFAM" id="SSF89360">
    <property type="entry name" value="HesB-like domain"/>
    <property type="match status" value="1"/>
</dbReference>
<proteinExistence type="inferred from homology"/>
<dbReference type="NCBIfam" id="TIGR00049">
    <property type="entry name" value="iron-sulfur cluster assembly accessory protein"/>
    <property type="match status" value="1"/>
</dbReference>
<protein>
    <submittedName>
        <fullName evidence="3">Iron-sulfur cluster assembly protein</fullName>
    </submittedName>
</protein>
<gene>
    <name evidence="3" type="ORF">SAMN04488524_4392</name>
</gene>
<dbReference type="PROSITE" id="PS01152">
    <property type="entry name" value="HESB"/>
    <property type="match status" value="1"/>
</dbReference>